<feature type="domain" description="TonB-dependent receptor plug" evidence="11">
    <location>
        <begin position="139"/>
        <end position="260"/>
    </location>
</feature>
<evidence type="ECO:0000256" key="1">
    <source>
        <dbReference type="ARBA" id="ARBA00004571"/>
    </source>
</evidence>
<dbReference type="AlphaFoldDB" id="A0A327T4J9"/>
<dbReference type="RefSeq" id="WP_111632625.1">
    <property type="nucleotide sequence ID" value="NZ_QLLR01000002.1"/>
</dbReference>
<feature type="domain" description="TonB-dependent receptor-like beta-barrel" evidence="10">
    <location>
        <begin position="411"/>
        <end position="879"/>
    </location>
</feature>
<evidence type="ECO:0000313" key="12">
    <source>
        <dbReference type="EMBL" id="RAJ35792.1"/>
    </source>
</evidence>
<evidence type="ECO:0000259" key="10">
    <source>
        <dbReference type="Pfam" id="PF00593"/>
    </source>
</evidence>
<dbReference type="Pfam" id="PF07715">
    <property type="entry name" value="Plug"/>
    <property type="match status" value="1"/>
</dbReference>
<dbReference type="OrthoDB" id="9805434at2"/>
<dbReference type="InterPro" id="IPR000531">
    <property type="entry name" value="Beta-barrel_TonB"/>
</dbReference>
<gene>
    <name evidence="12" type="ORF">LY11_01039</name>
</gene>
<dbReference type="SUPFAM" id="SSF56935">
    <property type="entry name" value="Porins"/>
    <property type="match status" value="1"/>
</dbReference>
<keyword evidence="4 8" id="KW-0812">Transmembrane</keyword>
<evidence type="ECO:0000313" key="13">
    <source>
        <dbReference type="Proteomes" id="UP000249754"/>
    </source>
</evidence>
<comment type="similarity">
    <text evidence="8 9">Belongs to the TonB-dependent receptor family.</text>
</comment>
<dbReference type="Pfam" id="PF00593">
    <property type="entry name" value="TonB_dep_Rec_b-barrel"/>
    <property type="match status" value="1"/>
</dbReference>
<name>A0A327T4J9_9SPHI</name>
<dbReference type="Proteomes" id="UP000249754">
    <property type="component" value="Unassembled WGS sequence"/>
</dbReference>
<dbReference type="InterPro" id="IPR039426">
    <property type="entry name" value="TonB-dep_rcpt-like"/>
</dbReference>
<keyword evidence="2 8" id="KW-0813">Transport</keyword>
<accession>A0A327T4J9</accession>
<dbReference type="Gene3D" id="2.170.130.10">
    <property type="entry name" value="TonB-dependent receptor, plug domain"/>
    <property type="match status" value="1"/>
</dbReference>
<evidence type="ECO:0000256" key="8">
    <source>
        <dbReference type="PROSITE-ProRule" id="PRU01360"/>
    </source>
</evidence>
<reference evidence="12 13" key="1">
    <citation type="submission" date="2018-06" db="EMBL/GenBank/DDBJ databases">
        <title>Genomic Encyclopedia of Archaeal and Bacterial Type Strains, Phase II (KMG-II): from individual species to whole genera.</title>
        <authorList>
            <person name="Goeker M."/>
        </authorList>
    </citation>
    <scope>NUCLEOTIDE SEQUENCE [LARGE SCALE GENOMIC DNA]</scope>
    <source>
        <strain evidence="12 13">DSM 14825</strain>
    </source>
</reference>
<proteinExistence type="inferred from homology"/>
<dbReference type="InterPro" id="IPR012910">
    <property type="entry name" value="Plug_dom"/>
</dbReference>
<evidence type="ECO:0000259" key="11">
    <source>
        <dbReference type="Pfam" id="PF07715"/>
    </source>
</evidence>
<protein>
    <submittedName>
        <fullName evidence="12">Iron complex outermembrane receptor protein</fullName>
    </submittedName>
</protein>
<keyword evidence="5 9" id="KW-0798">TonB box</keyword>
<sequence>MAKRFISGFKLYAAGIFLFALFTVFCETSLAQAPQNKVNQSLRNELDFLSAQYKVSFVYEAQLIAAVRLSNYKRPDQLNLDVILYQLLNPLKLSFKKISDSQYIIKAALPVEKAIVKLVTLNLEEVAILGSHARMARTKLQTTLHVDVFNQAALMQTGQVELAQMLHYTSSSFNSSKYGINNVASYAEQSTLRGLGPDQLLVLINGKRRHNISALNLNNTVGKGTAGTDLSAIPAAMIEKIEVLRDGAVAQYGSDAIAGIINIVLKKQTGGIFSTQFGQTSQGDGNYTQNNLSYGLPLASGKGFLNFTLNYQYQQSTNRARAYTGLVYRQVSDTSKLSSINFPAPGDKLAENKRRDDLLVKEKGFQRNQGQYGDAEIKNIALWFNMETPVHQDWKFYSFGGFSQKRAVTFGFYRFPNFYPATTPLFPDGYLPEFPAVLSNGSLAAGIKKTRTDSWNMDFSAVYGYNKLNTEAVNTVNASMGNNSPLAFNAGGTILQQGILNLDFSKTLAPGITFAAGAESRLENYQIITGDKASYLDANLPGTSPALLKLPGTNGRPGFKPDEQLNKYRANIGVYAEVNMELSKRTLLSAAARYERYSDFGGNVSGKLAIRHKITDAFVFRTSLSRNFRAPSLQQVYYDQLQFQFFQKNGQSDVYLVQHFRNDSPVLQQLGVPKLRPETSINLGAGFTGTVNSSLSFSADFYYIPIRNRIVVSGRLDSSVIALRPVLASAGVTDLQFFINALNTYTKGVELTANYTSVFAKHKSLIISGTASFNNTSVKMRAADLPLAGGGNIPVSALLPRTDIGIIEHAQPNSKMILSAAYQMNTFNFLLRYTYFGKVAAWENDPVFDQTFSGKVITDLQFSRRLNKIFSVSVGCNNLFNVYPDEIKEINELNTNLSFGGQIPYSRTANQFGFNGINYYANLQVKL</sequence>
<dbReference type="InterPro" id="IPR036942">
    <property type="entry name" value="Beta-barrel_TonB_sf"/>
</dbReference>
<keyword evidence="12" id="KW-0675">Receptor</keyword>
<evidence type="ECO:0000256" key="6">
    <source>
        <dbReference type="ARBA" id="ARBA00023136"/>
    </source>
</evidence>
<evidence type="ECO:0000256" key="2">
    <source>
        <dbReference type="ARBA" id="ARBA00022448"/>
    </source>
</evidence>
<dbReference type="EMBL" id="QLLR01000002">
    <property type="protein sequence ID" value="RAJ35792.1"/>
    <property type="molecule type" value="Genomic_DNA"/>
</dbReference>
<evidence type="ECO:0000256" key="9">
    <source>
        <dbReference type="RuleBase" id="RU003357"/>
    </source>
</evidence>
<evidence type="ECO:0000256" key="3">
    <source>
        <dbReference type="ARBA" id="ARBA00022452"/>
    </source>
</evidence>
<evidence type="ECO:0000256" key="5">
    <source>
        <dbReference type="ARBA" id="ARBA00023077"/>
    </source>
</evidence>
<dbReference type="PANTHER" id="PTHR47234:SF3">
    <property type="entry name" value="SECRETIN_TONB SHORT N-TERMINAL DOMAIN-CONTAINING PROTEIN"/>
    <property type="match status" value="1"/>
</dbReference>
<dbReference type="PROSITE" id="PS52016">
    <property type="entry name" value="TONB_DEPENDENT_REC_3"/>
    <property type="match status" value="1"/>
</dbReference>
<dbReference type="InterPro" id="IPR037066">
    <property type="entry name" value="Plug_dom_sf"/>
</dbReference>
<keyword evidence="6 8" id="KW-0472">Membrane</keyword>
<keyword evidence="7 8" id="KW-0998">Cell outer membrane</keyword>
<evidence type="ECO:0000256" key="7">
    <source>
        <dbReference type="ARBA" id="ARBA00023237"/>
    </source>
</evidence>
<evidence type="ECO:0000256" key="4">
    <source>
        <dbReference type="ARBA" id="ARBA00022692"/>
    </source>
</evidence>
<dbReference type="PANTHER" id="PTHR47234">
    <property type="match status" value="1"/>
</dbReference>
<dbReference type="Gene3D" id="2.40.170.20">
    <property type="entry name" value="TonB-dependent receptor, beta-barrel domain"/>
    <property type="match status" value="1"/>
</dbReference>
<keyword evidence="3 8" id="KW-1134">Transmembrane beta strand</keyword>
<comment type="caution">
    <text evidence="12">The sequence shown here is derived from an EMBL/GenBank/DDBJ whole genome shotgun (WGS) entry which is preliminary data.</text>
</comment>
<comment type="subcellular location">
    <subcellularLocation>
        <location evidence="1 8">Cell outer membrane</location>
        <topology evidence="1 8">Multi-pass membrane protein</topology>
    </subcellularLocation>
</comment>
<organism evidence="12 13">
    <name type="scientific">Pedobacter cryoconitis</name>
    <dbReference type="NCBI Taxonomy" id="188932"/>
    <lineage>
        <taxon>Bacteria</taxon>
        <taxon>Pseudomonadati</taxon>
        <taxon>Bacteroidota</taxon>
        <taxon>Sphingobacteriia</taxon>
        <taxon>Sphingobacteriales</taxon>
        <taxon>Sphingobacteriaceae</taxon>
        <taxon>Pedobacter</taxon>
    </lineage>
</organism>
<dbReference type="GO" id="GO:0009279">
    <property type="term" value="C:cell outer membrane"/>
    <property type="evidence" value="ECO:0007669"/>
    <property type="project" value="UniProtKB-SubCell"/>
</dbReference>